<gene>
    <name evidence="2" type="ORF">Gohar_012714</name>
</gene>
<name>A0A7J9GY20_9ROSI</name>
<accession>A0A7J9GY20</accession>
<dbReference type="EMBL" id="JABFAD010000007">
    <property type="protein sequence ID" value="MBA0802422.1"/>
    <property type="molecule type" value="Genomic_DNA"/>
</dbReference>
<feature type="compositionally biased region" description="Polar residues" evidence="1">
    <location>
        <begin position="32"/>
        <end position="44"/>
    </location>
</feature>
<reference evidence="2 3" key="1">
    <citation type="journal article" date="2019" name="Genome Biol. Evol.">
        <title>Insights into the evolution of the New World diploid cottons (Gossypium, subgenus Houzingenia) based on genome sequencing.</title>
        <authorList>
            <person name="Grover C.E."/>
            <person name="Arick M.A. 2nd"/>
            <person name="Thrash A."/>
            <person name="Conover J.L."/>
            <person name="Sanders W.S."/>
            <person name="Peterson D.G."/>
            <person name="Frelichowski J.E."/>
            <person name="Scheffler J.A."/>
            <person name="Scheffler B.E."/>
            <person name="Wendel J.F."/>
        </authorList>
    </citation>
    <scope>NUCLEOTIDE SEQUENCE [LARGE SCALE GENOMIC DNA]</scope>
    <source>
        <strain evidence="2">0</strain>
        <tissue evidence="2">Leaf</tissue>
    </source>
</reference>
<comment type="caution">
    <text evidence="2">The sequence shown here is derived from an EMBL/GenBank/DDBJ whole genome shotgun (WGS) entry which is preliminary data.</text>
</comment>
<evidence type="ECO:0000313" key="3">
    <source>
        <dbReference type="Proteomes" id="UP000593560"/>
    </source>
</evidence>
<proteinExistence type="predicted"/>
<feature type="region of interest" description="Disordered" evidence="1">
    <location>
        <begin position="32"/>
        <end position="63"/>
    </location>
</feature>
<dbReference type="Proteomes" id="UP000593560">
    <property type="component" value="Unassembled WGS sequence"/>
</dbReference>
<sequence>MVMKEASPEPTEANPAIEDMDLENLDSFAQNPNVETTPMVTPNRSAGERKTTKKLKMFPKSKN</sequence>
<evidence type="ECO:0000313" key="2">
    <source>
        <dbReference type="EMBL" id="MBA0802422.1"/>
    </source>
</evidence>
<protein>
    <submittedName>
        <fullName evidence="2">Uncharacterized protein</fullName>
    </submittedName>
</protein>
<dbReference type="OrthoDB" id="10453210at2759"/>
<organism evidence="2 3">
    <name type="scientific">Gossypium harknessii</name>
    <dbReference type="NCBI Taxonomy" id="34285"/>
    <lineage>
        <taxon>Eukaryota</taxon>
        <taxon>Viridiplantae</taxon>
        <taxon>Streptophyta</taxon>
        <taxon>Embryophyta</taxon>
        <taxon>Tracheophyta</taxon>
        <taxon>Spermatophyta</taxon>
        <taxon>Magnoliopsida</taxon>
        <taxon>eudicotyledons</taxon>
        <taxon>Gunneridae</taxon>
        <taxon>Pentapetalae</taxon>
        <taxon>rosids</taxon>
        <taxon>malvids</taxon>
        <taxon>Malvales</taxon>
        <taxon>Malvaceae</taxon>
        <taxon>Malvoideae</taxon>
        <taxon>Gossypium</taxon>
    </lineage>
</organism>
<keyword evidence="3" id="KW-1185">Reference proteome</keyword>
<evidence type="ECO:0000256" key="1">
    <source>
        <dbReference type="SAM" id="MobiDB-lite"/>
    </source>
</evidence>
<dbReference type="AlphaFoldDB" id="A0A7J9GY20"/>
<feature type="compositionally biased region" description="Basic residues" evidence="1">
    <location>
        <begin position="51"/>
        <end position="63"/>
    </location>
</feature>